<reference evidence="1" key="1">
    <citation type="journal article" date="2020" name="Nature">
        <title>Giant virus diversity and host interactions through global metagenomics.</title>
        <authorList>
            <person name="Schulz F."/>
            <person name="Roux S."/>
            <person name="Paez-Espino D."/>
            <person name="Jungbluth S."/>
            <person name="Walsh D.A."/>
            <person name="Denef V.J."/>
            <person name="McMahon K.D."/>
            <person name="Konstantinidis K.T."/>
            <person name="Eloe-Fadrosh E.A."/>
            <person name="Kyrpides N.C."/>
            <person name="Woyke T."/>
        </authorList>
    </citation>
    <scope>NUCLEOTIDE SEQUENCE</scope>
    <source>
        <strain evidence="1">GVMAG-M-3300017651-5</strain>
    </source>
</reference>
<organism evidence="1">
    <name type="scientific">viral metagenome</name>
    <dbReference type="NCBI Taxonomy" id="1070528"/>
    <lineage>
        <taxon>unclassified sequences</taxon>
        <taxon>metagenomes</taxon>
        <taxon>organismal metagenomes</taxon>
    </lineage>
</organism>
<protein>
    <submittedName>
        <fullName evidence="1">Uncharacterized protein</fullName>
    </submittedName>
</protein>
<evidence type="ECO:0000313" key="1">
    <source>
        <dbReference type="EMBL" id="QHS92753.1"/>
    </source>
</evidence>
<accession>A0A6C0BNC1</accession>
<dbReference type="EMBL" id="MN739192">
    <property type="protein sequence ID" value="QHS92753.1"/>
    <property type="molecule type" value="Genomic_DNA"/>
</dbReference>
<sequence>MYNPGSLIILLPSDQSLRDEVARVLGYDETPLNITVPEHLKASMIRIRYELYFTNMGIIH</sequence>
<proteinExistence type="predicted"/>
<dbReference type="AlphaFoldDB" id="A0A6C0BNC1"/>
<name>A0A6C0BNC1_9ZZZZ</name>